<dbReference type="SUPFAM" id="SSF49354">
    <property type="entry name" value="PapD-like"/>
    <property type="match status" value="1"/>
</dbReference>
<evidence type="ECO:0000313" key="3">
    <source>
        <dbReference type="EMBL" id="CAI5453323.1"/>
    </source>
</evidence>
<dbReference type="InterPro" id="IPR013783">
    <property type="entry name" value="Ig-like_fold"/>
</dbReference>
<dbReference type="InterPro" id="IPR000535">
    <property type="entry name" value="MSP_dom"/>
</dbReference>
<protein>
    <recommendedName>
        <fullName evidence="2">MSP domain-containing protein</fullName>
    </recommendedName>
</protein>
<feature type="domain" description="MSP" evidence="2">
    <location>
        <begin position="22"/>
        <end position="159"/>
    </location>
</feature>
<name>A0A9P1N6V6_9PELO</name>
<dbReference type="PROSITE" id="PS50202">
    <property type="entry name" value="MSP"/>
    <property type="match status" value="1"/>
</dbReference>
<evidence type="ECO:0000259" key="2">
    <source>
        <dbReference type="PROSITE" id="PS50202"/>
    </source>
</evidence>
<evidence type="ECO:0000313" key="4">
    <source>
        <dbReference type="Proteomes" id="UP001152747"/>
    </source>
</evidence>
<sequence>MFAAREKSIQISCGDLRLQARNLAQNSKSYLQSKKLFINFCGFQENGDRSCVHLELLNASDEIITFNIRSPPTPCFFVKPKVGMVNPRSIIKLFFTFKSRCHRIPDDFCWIYSIYQLPIPPDMINLVKEDEFSTTTIRRIWKKNGEKLVDRILHLPVIFTENASENRDCMKHVTNQIIIVNDQGEVLAEEVPEENDEKNDNDSDLPPTAEG</sequence>
<evidence type="ECO:0000256" key="1">
    <source>
        <dbReference type="SAM" id="MobiDB-lite"/>
    </source>
</evidence>
<feature type="region of interest" description="Disordered" evidence="1">
    <location>
        <begin position="188"/>
        <end position="211"/>
    </location>
</feature>
<proteinExistence type="predicted"/>
<dbReference type="EMBL" id="CANHGI010000005">
    <property type="protein sequence ID" value="CAI5453323.1"/>
    <property type="molecule type" value="Genomic_DNA"/>
</dbReference>
<gene>
    <name evidence="3" type="ORF">CAMP_LOCUS15960</name>
</gene>
<dbReference type="Gene3D" id="2.60.40.10">
    <property type="entry name" value="Immunoglobulins"/>
    <property type="match status" value="1"/>
</dbReference>
<keyword evidence="4" id="KW-1185">Reference proteome</keyword>
<dbReference type="AlphaFoldDB" id="A0A9P1N6V6"/>
<comment type="caution">
    <text evidence="3">The sequence shown here is derived from an EMBL/GenBank/DDBJ whole genome shotgun (WGS) entry which is preliminary data.</text>
</comment>
<reference evidence="3" key="1">
    <citation type="submission" date="2022-11" db="EMBL/GenBank/DDBJ databases">
        <authorList>
            <person name="Kikuchi T."/>
        </authorList>
    </citation>
    <scope>NUCLEOTIDE SEQUENCE</scope>
    <source>
        <strain evidence="3">PS1010</strain>
    </source>
</reference>
<dbReference type="OrthoDB" id="5795824at2759"/>
<accession>A0A9P1N6V6</accession>
<feature type="compositionally biased region" description="Acidic residues" evidence="1">
    <location>
        <begin position="188"/>
        <end position="203"/>
    </location>
</feature>
<dbReference type="InterPro" id="IPR008962">
    <property type="entry name" value="PapD-like_sf"/>
</dbReference>
<dbReference type="Proteomes" id="UP001152747">
    <property type="component" value="Unassembled WGS sequence"/>
</dbReference>
<organism evidence="3 4">
    <name type="scientific">Caenorhabditis angaria</name>
    <dbReference type="NCBI Taxonomy" id="860376"/>
    <lineage>
        <taxon>Eukaryota</taxon>
        <taxon>Metazoa</taxon>
        <taxon>Ecdysozoa</taxon>
        <taxon>Nematoda</taxon>
        <taxon>Chromadorea</taxon>
        <taxon>Rhabditida</taxon>
        <taxon>Rhabditina</taxon>
        <taxon>Rhabditomorpha</taxon>
        <taxon>Rhabditoidea</taxon>
        <taxon>Rhabditidae</taxon>
        <taxon>Peloderinae</taxon>
        <taxon>Caenorhabditis</taxon>
    </lineage>
</organism>